<evidence type="ECO:0000313" key="1">
    <source>
        <dbReference type="EMBL" id="SEW47835.1"/>
    </source>
</evidence>
<accession>A0A1I0S0Z7</accession>
<gene>
    <name evidence="1" type="ORF">SAMN05421841_3640</name>
</gene>
<evidence type="ECO:0000313" key="2">
    <source>
        <dbReference type="Proteomes" id="UP000199469"/>
    </source>
</evidence>
<protein>
    <recommendedName>
        <fullName evidence="3">Omptin family protein</fullName>
    </recommendedName>
</protein>
<dbReference type="STRING" id="356305.SAMN05421841_3640"/>
<dbReference type="OrthoDB" id="1273495at2"/>
<dbReference type="AlphaFoldDB" id="A0A1I0S0Z7"/>
<proteinExistence type="predicted"/>
<reference evidence="2" key="1">
    <citation type="submission" date="2016-10" db="EMBL/GenBank/DDBJ databases">
        <authorList>
            <person name="Varghese N."/>
            <person name="Submissions S."/>
        </authorList>
    </citation>
    <scope>NUCLEOTIDE SEQUENCE [LARGE SCALE GENOMIC DNA]</scope>
    <source>
        <strain evidence="2">DSM 17724</strain>
    </source>
</reference>
<name>A0A1I0S0Z7_9FLAO</name>
<dbReference type="Proteomes" id="UP000199469">
    <property type="component" value="Unassembled WGS sequence"/>
</dbReference>
<organism evidence="1 2">
    <name type="scientific">Chryseobacterium wanjuense</name>
    <dbReference type="NCBI Taxonomy" id="356305"/>
    <lineage>
        <taxon>Bacteria</taxon>
        <taxon>Pseudomonadati</taxon>
        <taxon>Bacteroidota</taxon>
        <taxon>Flavobacteriia</taxon>
        <taxon>Flavobacteriales</taxon>
        <taxon>Weeksellaceae</taxon>
        <taxon>Chryseobacterium group</taxon>
        <taxon>Chryseobacterium</taxon>
    </lineage>
</organism>
<dbReference type="RefSeq" id="WP_089795125.1">
    <property type="nucleotide sequence ID" value="NZ_FOIU01000003.1"/>
</dbReference>
<evidence type="ECO:0008006" key="3">
    <source>
        <dbReference type="Google" id="ProtNLM"/>
    </source>
</evidence>
<keyword evidence="2" id="KW-1185">Reference proteome</keyword>
<dbReference type="EMBL" id="FOIU01000003">
    <property type="protein sequence ID" value="SEW47835.1"/>
    <property type="molecule type" value="Genomic_DNA"/>
</dbReference>
<sequence length="155" mass="18399">MKNLKTILIILLTSLINFHIFGQTFTIGELEKFNKMDMSSFKNEIKKLNYSFYDKTESPYFVLVEYDSPDYQYKIGKFEYVTDKTGDRIEFQFKGKENYSKYEKLIQSLGYKKTETGKIPGGEAYVDYFKNKAQIRLVSPREELENEFFTILVFK</sequence>